<gene>
    <name evidence="2" type="ORF">GCM10011496_24130</name>
</gene>
<dbReference type="Gene3D" id="3.40.50.150">
    <property type="entry name" value="Vaccinia Virus protein VP39"/>
    <property type="match status" value="1"/>
</dbReference>
<protein>
    <recommendedName>
        <fullName evidence="1">Methyltransferase FkbM domain-containing protein</fullName>
    </recommendedName>
</protein>
<dbReference type="PANTHER" id="PTHR34203:SF15">
    <property type="entry name" value="SLL1173 PROTEIN"/>
    <property type="match status" value="1"/>
</dbReference>
<organism evidence="2 3">
    <name type="scientific">Polaromonas eurypsychrophila</name>
    <dbReference type="NCBI Taxonomy" id="1614635"/>
    <lineage>
        <taxon>Bacteria</taxon>
        <taxon>Pseudomonadati</taxon>
        <taxon>Pseudomonadota</taxon>
        <taxon>Betaproteobacteria</taxon>
        <taxon>Burkholderiales</taxon>
        <taxon>Comamonadaceae</taxon>
        <taxon>Polaromonas</taxon>
    </lineage>
</organism>
<dbReference type="InterPro" id="IPR029063">
    <property type="entry name" value="SAM-dependent_MTases_sf"/>
</dbReference>
<reference evidence="2" key="2">
    <citation type="submission" date="2020-09" db="EMBL/GenBank/DDBJ databases">
        <authorList>
            <person name="Sun Q."/>
            <person name="Zhou Y."/>
        </authorList>
    </citation>
    <scope>NUCLEOTIDE SEQUENCE</scope>
    <source>
        <strain evidence="2">CGMCC 1.15322</strain>
    </source>
</reference>
<dbReference type="InterPro" id="IPR006342">
    <property type="entry name" value="FkbM_mtfrase"/>
</dbReference>
<proteinExistence type="predicted"/>
<dbReference type="PANTHER" id="PTHR34203">
    <property type="entry name" value="METHYLTRANSFERASE, FKBM FAMILY PROTEIN"/>
    <property type="match status" value="1"/>
</dbReference>
<dbReference type="RefSeq" id="WP_188708767.1">
    <property type="nucleotide sequence ID" value="NZ_BMIG01000008.1"/>
</dbReference>
<evidence type="ECO:0000313" key="3">
    <source>
        <dbReference type="Proteomes" id="UP000620596"/>
    </source>
</evidence>
<dbReference type="EMBL" id="BMIG01000008">
    <property type="protein sequence ID" value="GGB02335.1"/>
    <property type="molecule type" value="Genomic_DNA"/>
</dbReference>
<accession>A0A916SJD5</accession>
<comment type="caution">
    <text evidence="2">The sequence shown here is derived from an EMBL/GenBank/DDBJ whole genome shotgun (WGS) entry which is preliminary data.</text>
</comment>
<dbReference type="SUPFAM" id="SSF53335">
    <property type="entry name" value="S-adenosyl-L-methionine-dependent methyltransferases"/>
    <property type="match status" value="1"/>
</dbReference>
<feature type="domain" description="Methyltransferase FkbM" evidence="1">
    <location>
        <begin position="37"/>
        <end position="201"/>
    </location>
</feature>
<dbReference type="InterPro" id="IPR052514">
    <property type="entry name" value="SAM-dependent_MTase"/>
</dbReference>
<dbReference type="AlphaFoldDB" id="A0A916SJD5"/>
<name>A0A916SJD5_9BURK</name>
<dbReference type="Proteomes" id="UP000620596">
    <property type="component" value="Unassembled WGS sequence"/>
</dbReference>
<evidence type="ECO:0000259" key="1">
    <source>
        <dbReference type="Pfam" id="PF05050"/>
    </source>
</evidence>
<reference evidence="2" key="1">
    <citation type="journal article" date="2014" name="Int. J. Syst. Evol. Microbiol.">
        <title>Complete genome sequence of Corynebacterium casei LMG S-19264T (=DSM 44701T), isolated from a smear-ripened cheese.</title>
        <authorList>
            <consortium name="US DOE Joint Genome Institute (JGI-PGF)"/>
            <person name="Walter F."/>
            <person name="Albersmeier A."/>
            <person name="Kalinowski J."/>
            <person name="Ruckert C."/>
        </authorList>
    </citation>
    <scope>NUCLEOTIDE SEQUENCE</scope>
    <source>
        <strain evidence="2">CGMCC 1.15322</strain>
    </source>
</reference>
<dbReference type="NCBIfam" id="TIGR01444">
    <property type="entry name" value="fkbM_fam"/>
    <property type="match status" value="1"/>
</dbReference>
<sequence>MTDLKLAWRAWKTRYRDQVFELRAIREALHHGRVALDVGANKGSYLYSMAGWAGASPVVAFEPQSRLASYLTEACRRSGLRNVTIENLALSNQQGKLQLFVPGNSHSPGASLKASIAEKTDCHTETVRVTTLDAYAAEKLHAPVRVIKIDVEGHELAVLQGALAVIRRDKPLLVIECEGRHLPAGKTVHDFIMLVESFGYSATLAMPGIGELPAAEFREALHQKQAGERFRDATDYYNNFIFRPMAEPA</sequence>
<keyword evidence="3" id="KW-1185">Reference proteome</keyword>
<evidence type="ECO:0000313" key="2">
    <source>
        <dbReference type="EMBL" id="GGB02335.1"/>
    </source>
</evidence>
<dbReference type="Pfam" id="PF05050">
    <property type="entry name" value="Methyltransf_21"/>
    <property type="match status" value="1"/>
</dbReference>